<dbReference type="RefSeq" id="WP_107223631.1">
    <property type="nucleotide sequence ID" value="NZ_AP025334.1"/>
</dbReference>
<protein>
    <recommendedName>
        <fullName evidence="4">Cu(I)/Ag(I) efflux system protein CusF</fullName>
    </recommendedName>
</protein>
<keyword evidence="3" id="KW-1185">Reference proteome</keyword>
<proteinExistence type="predicted"/>
<sequence length="114" mass="12484">MRSSIFRALTGVLAVLSFSAVQAHAMNHDMNHDMAQHTAMQAHVYHAQGVIKKITPQSVSIAHKAIPDLNWPPMTMQFDLSEAAPSQLAVGEKVDFAFVQNANGYQIVSLTPQE</sequence>
<reference evidence="2 3" key="1">
    <citation type="submission" date="2021-12" db="EMBL/GenBank/DDBJ databases">
        <title>Complete genome sequence of Phytobacter diazotrophicus TA9734.</title>
        <authorList>
            <person name="Kubota H."/>
            <person name="Nakayama Y."/>
            <person name="Ariyoshi T."/>
        </authorList>
    </citation>
    <scope>NUCLEOTIDE SEQUENCE [LARGE SCALE GENOMIC DNA]</scope>
    <source>
        <strain evidence="2 3">TA9734</strain>
    </source>
</reference>
<dbReference type="Proteomes" id="UP001320460">
    <property type="component" value="Chromosome"/>
</dbReference>
<dbReference type="InterPro" id="IPR021647">
    <property type="entry name" value="CusF_Ec"/>
</dbReference>
<keyword evidence="1" id="KW-0732">Signal</keyword>
<name>A0ABN6LT84_9ENTR</name>
<accession>A0ABN6LT84</accession>
<organism evidence="2 3">
    <name type="scientific">Phytobacter diazotrophicus</name>
    <dbReference type="NCBI Taxonomy" id="395631"/>
    <lineage>
        <taxon>Bacteria</taxon>
        <taxon>Pseudomonadati</taxon>
        <taxon>Pseudomonadota</taxon>
        <taxon>Gammaproteobacteria</taxon>
        <taxon>Enterobacterales</taxon>
        <taxon>Enterobacteriaceae</taxon>
        <taxon>Phytobacter</taxon>
    </lineage>
</organism>
<dbReference type="EMBL" id="AP025334">
    <property type="protein sequence ID" value="BDD52431.1"/>
    <property type="molecule type" value="Genomic_DNA"/>
</dbReference>
<dbReference type="Pfam" id="PF11604">
    <property type="entry name" value="CusF_Ec"/>
    <property type="match status" value="1"/>
</dbReference>
<feature type="chain" id="PRO_5046104556" description="Cu(I)/Ag(I) efflux system protein CusF" evidence="1">
    <location>
        <begin position="26"/>
        <end position="114"/>
    </location>
</feature>
<dbReference type="InterPro" id="IPR042230">
    <property type="entry name" value="CusF_sf"/>
</dbReference>
<evidence type="ECO:0000256" key="1">
    <source>
        <dbReference type="SAM" id="SignalP"/>
    </source>
</evidence>
<feature type="signal peptide" evidence="1">
    <location>
        <begin position="1"/>
        <end position="25"/>
    </location>
</feature>
<dbReference type="Gene3D" id="2.40.50.320">
    <property type="entry name" value="Copper binding periplasmic protein CusF"/>
    <property type="match status" value="1"/>
</dbReference>
<evidence type="ECO:0008006" key="4">
    <source>
        <dbReference type="Google" id="ProtNLM"/>
    </source>
</evidence>
<evidence type="ECO:0000313" key="3">
    <source>
        <dbReference type="Proteomes" id="UP001320460"/>
    </source>
</evidence>
<evidence type="ECO:0000313" key="2">
    <source>
        <dbReference type="EMBL" id="BDD52431.1"/>
    </source>
</evidence>
<gene>
    <name evidence="2" type="ORF">PDTA9734_39180</name>
</gene>